<protein>
    <submittedName>
        <fullName evidence="1">Uncharacterized protein</fullName>
    </submittedName>
</protein>
<dbReference type="EMBL" id="JBBPBN010000020">
    <property type="protein sequence ID" value="KAK9016742.1"/>
    <property type="molecule type" value="Genomic_DNA"/>
</dbReference>
<organism evidence="1 2">
    <name type="scientific">Hibiscus sabdariffa</name>
    <name type="common">roselle</name>
    <dbReference type="NCBI Taxonomy" id="183260"/>
    <lineage>
        <taxon>Eukaryota</taxon>
        <taxon>Viridiplantae</taxon>
        <taxon>Streptophyta</taxon>
        <taxon>Embryophyta</taxon>
        <taxon>Tracheophyta</taxon>
        <taxon>Spermatophyta</taxon>
        <taxon>Magnoliopsida</taxon>
        <taxon>eudicotyledons</taxon>
        <taxon>Gunneridae</taxon>
        <taxon>Pentapetalae</taxon>
        <taxon>rosids</taxon>
        <taxon>malvids</taxon>
        <taxon>Malvales</taxon>
        <taxon>Malvaceae</taxon>
        <taxon>Malvoideae</taxon>
        <taxon>Hibiscus</taxon>
    </lineage>
</organism>
<proteinExistence type="predicted"/>
<sequence>MFPKKSIPAAVAVNLAGEMGKQIDLHGVDVGADLLSVYSYVESLVLLDEEVNVPSESDVDHSSDSDELSGRREWCGIGLYAWFSKVMGFRKNGKVLLHMHNAKMASLDLNSQQMETSLDLNSEQTELHVVDDMTHLLSVRSYVESLVLLDKAVNVHNESDVNHPIDSSGGESDLA</sequence>
<evidence type="ECO:0000313" key="2">
    <source>
        <dbReference type="Proteomes" id="UP001396334"/>
    </source>
</evidence>
<name>A0ABR2RV27_9ROSI</name>
<gene>
    <name evidence="1" type="ORF">V6N11_079236</name>
</gene>
<dbReference type="Proteomes" id="UP001396334">
    <property type="component" value="Unassembled WGS sequence"/>
</dbReference>
<comment type="caution">
    <text evidence="1">The sequence shown here is derived from an EMBL/GenBank/DDBJ whole genome shotgun (WGS) entry which is preliminary data.</text>
</comment>
<evidence type="ECO:0000313" key="1">
    <source>
        <dbReference type="EMBL" id="KAK9016742.1"/>
    </source>
</evidence>
<keyword evidence="2" id="KW-1185">Reference proteome</keyword>
<reference evidence="1 2" key="1">
    <citation type="journal article" date="2024" name="G3 (Bethesda)">
        <title>Genome assembly of Hibiscus sabdariffa L. provides insights into metabolisms of medicinal natural products.</title>
        <authorList>
            <person name="Kim T."/>
        </authorList>
    </citation>
    <scope>NUCLEOTIDE SEQUENCE [LARGE SCALE GENOMIC DNA]</scope>
    <source>
        <strain evidence="1">TK-2024</strain>
        <tissue evidence="1">Old leaves</tissue>
    </source>
</reference>
<accession>A0ABR2RV27</accession>